<dbReference type="InterPro" id="IPR042099">
    <property type="entry name" value="ANL_N_sf"/>
</dbReference>
<evidence type="ECO:0000259" key="1">
    <source>
        <dbReference type="Pfam" id="PF00501"/>
    </source>
</evidence>
<organism evidence="2 3">
    <name type="scientific">Hymenobacter bucti</name>
    <dbReference type="NCBI Taxonomy" id="1844114"/>
    <lineage>
        <taxon>Bacteria</taxon>
        <taxon>Pseudomonadati</taxon>
        <taxon>Bacteroidota</taxon>
        <taxon>Cytophagia</taxon>
        <taxon>Cytophagales</taxon>
        <taxon>Hymenobacteraceae</taxon>
        <taxon>Hymenobacter</taxon>
    </lineage>
</organism>
<dbReference type="RefSeq" id="WP_382317197.1">
    <property type="nucleotide sequence ID" value="NZ_JBHUFD010000018.1"/>
</dbReference>
<dbReference type="PANTHER" id="PTHR43201">
    <property type="entry name" value="ACYL-COA SYNTHETASE"/>
    <property type="match status" value="1"/>
</dbReference>
<evidence type="ECO:0000313" key="3">
    <source>
        <dbReference type="Proteomes" id="UP001597197"/>
    </source>
</evidence>
<dbReference type="EMBL" id="JBHUFD010000018">
    <property type="protein sequence ID" value="MFD1874958.1"/>
    <property type="molecule type" value="Genomic_DNA"/>
</dbReference>
<dbReference type="SUPFAM" id="SSF56801">
    <property type="entry name" value="Acetyl-CoA synthetase-like"/>
    <property type="match status" value="1"/>
</dbReference>
<gene>
    <name evidence="2" type="ORF">ACFSDX_21165</name>
</gene>
<feature type="domain" description="AMP-dependent synthetase/ligase" evidence="1">
    <location>
        <begin position="45"/>
        <end position="409"/>
    </location>
</feature>
<comment type="caution">
    <text evidence="2">The sequence shown here is derived from an EMBL/GenBank/DDBJ whole genome shotgun (WGS) entry which is preliminary data.</text>
</comment>
<evidence type="ECO:0000313" key="2">
    <source>
        <dbReference type="EMBL" id="MFD1874958.1"/>
    </source>
</evidence>
<dbReference type="Proteomes" id="UP001597197">
    <property type="component" value="Unassembled WGS sequence"/>
</dbReference>
<reference evidence="3" key="1">
    <citation type="journal article" date="2019" name="Int. J. Syst. Evol. Microbiol.">
        <title>The Global Catalogue of Microorganisms (GCM) 10K type strain sequencing project: providing services to taxonomists for standard genome sequencing and annotation.</title>
        <authorList>
            <consortium name="The Broad Institute Genomics Platform"/>
            <consortium name="The Broad Institute Genome Sequencing Center for Infectious Disease"/>
            <person name="Wu L."/>
            <person name="Ma J."/>
        </authorList>
    </citation>
    <scope>NUCLEOTIDE SEQUENCE [LARGE SCALE GENOMIC DNA]</scope>
    <source>
        <strain evidence="3">CGMCC 1.15795</strain>
    </source>
</reference>
<dbReference type="PANTHER" id="PTHR43201:SF32">
    <property type="entry name" value="2-SUCCINYLBENZOATE--COA LIGASE, CHLOROPLASTIC_PEROXISOMAL"/>
    <property type="match status" value="1"/>
</dbReference>
<dbReference type="InterPro" id="IPR000873">
    <property type="entry name" value="AMP-dep_synth/lig_dom"/>
</dbReference>
<accession>A0ABW4QZB4</accession>
<sequence length="524" mass="54998">MLLAPASPLVCLPVPPPAAPAQHPNFAERLFAALRQQPAQEVLRWPAAQPGATPLRVSGAALLARVVAWQQALEANGPLPLGAPVLLAHPGSPELVAALLAVLGLGGVPVLPPADASARTLYHLLKAERIGRAVVAPGTQRRLGWLGRLVGCRCVAAPAAAGYDDWAGPTPGAVATPVLRAVRPEQPALISHSSGSASGRPAAVRRSHRVLQAQHEALRTQFPPWPGQRDFPLFPNVILHNLAVGTLSIVPDLSRGKLALLDPARIIAQLTTERVETLTGNVFYFEQLLAYLGQYPATFPAVRALGVGGSPVPERLLAALRSCFPRAVCYVIYGASEAEPIAVRAATGPALDPRLGYCVGSPHAGLDLMLYEPQPVWQPTATATDLGAPAGPPRYQAGEVLVRGPHVAQAPGAWLPTGDFGYLDAAGQLWLTGRRGAAILVRGVGHYQLEHCLRQLPGVAQVAALPRPDGSAFDVWVAGSTTAAAVQAASAAAFGPGLLGRVSHRARLPVDGRHFSKIRYDLLR</sequence>
<name>A0ABW4QZB4_9BACT</name>
<dbReference type="Gene3D" id="3.40.50.12780">
    <property type="entry name" value="N-terminal domain of ligase-like"/>
    <property type="match status" value="1"/>
</dbReference>
<dbReference type="Pfam" id="PF00501">
    <property type="entry name" value="AMP-binding"/>
    <property type="match status" value="1"/>
</dbReference>
<keyword evidence="3" id="KW-1185">Reference proteome</keyword>
<proteinExistence type="predicted"/>
<protein>
    <submittedName>
        <fullName evidence="2">AMP-binding protein</fullName>
    </submittedName>
</protein>